<dbReference type="SUPFAM" id="SSF55455">
    <property type="entry name" value="SRF-like"/>
    <property type="match status" value="1"/>
</dbReference>
<dbReference type="Proteomes" id="UP000006906">
    <property type="component" value="Chromosome 6"/>
</dbReference>
<gene>
    <name evidence="8" type="ORF">CHLRE_06g253250v5</name>
</gene>
<keyword evidence="4" id="KW-0804">Transcription</keyword>
<dbReference type="RefSeq" id="XP_042923337.1">
    <property type="nucleotide sequence ID" value="XM_043062631.1"/>
</dbReference>
<dbReference type="OrthoDB" id="1898716at2759"/>
<evidence type="ECO:0000256" key="3">
    <source>
        <dbReference type="ARBA" id="ARBA00023125"/>
    </source>
</evidence>
<comment type="subcellular location">
    <subcellularLocation>
        <location evidence="1">Nucleus</location>
    </subcellularLocation>
</comment>
<dbReference type="InParanoid" id="A0A2K3DM35"/>
<feature type="region of interest" description="Disordered" evidence="6">
    <location>
        <begin position="405"/>
        <end position="496"/>
    </location>
</feature>
<feature type="region of interest" description="Disordered" evidence="6">
    <location>
        <begin position="255"/>
        <end position="321"/>
    </location>
</feature>
<feature type="compositionally biased region" description="Pro residues" evidence="6">
    <location>
        <begin position="417"/>
        <end position="445"/>
    </location>
</feature>
<dbReference type="EMBL" id="CM008967">
    <property type="protein sequence ID" value="PNW81599.1"/>
    <property type="molecule type" value="Genomic_DNA"/>
</dbReference>
<accession>A0A2K3DM35</accession>
<keyword evidence="2" id="KW-0805">Transcription regulation</keyword>
<evidence type="ECO:0000256" key="6">
    <source>
        <dbReference type="SAM" id="MobiDB-lite"/>
    </source>
</evidence>
<organism evidence="8 9">
    <name type="scientific">Chlamydomonas reinhardtii</name>
    <name type="common">Chlamydomonas smithii</name>
    <dbReference type="NCBI Taxonomy" id="3055"/>
    <lineage>
        <taxon>Eukaryota</taxon>
        <taxon>Viridiplantae</taxon>
        <taxon>Chlorophyta</taxon>
        <taxon>core chlorophytes</taxon>
        <taxon>Chlorophyceae</taxon>
        <taxon>CS clade</taxon>
        <taxon>Chlamydomonadales</taxon>
        <taxon>Chlamydomonadaceae</taxon>
        <taxon>Chlamydomonas</taxon>
    </lineage>
</organism>
<dbReference type="Gene3D" id="3.40.1810.10">
    <property type="entry name" value="Transcription factor, MADS-box"/>
    <property type="match status" value="1"/>
</dbReference>
<feature type="compositionally biased region" description="Basic residues" evidence="6">
    <location>
        <begin position="36"/>
        <end position="46"/>
    </location>
</feature>
<feature type="compositionally biased region" description="Low complexity" evidence="6">
    <location>
        <begin position="301"/>
        <end position="321"/>
    </location>
</feature>
<dbReference type="ExpressionAtlas" id="A0A2K3DM35">
    <property type="expression patterns" value="baseline"/>
</dbReference>
<dbReference type="GO" id="GO:0046983">
    <property type="term" value="F:protein dimerization activity"/>
    <property type="evidence" value="ECO:0007669"/>
    <property type="project" value="InterPro"/>
</dbReference>
<dbReference type="SMART" id="SM00432">
    <property type="entry name" value="MADS"/>
    <property type="match status" value="1"/>
</dbReference>
<dbReference type="GeneID" id="5722156"/>
<feature type="compositionally biased region" description="Gly residues" evidence="6">
    <location>
        <begin position="347"/>
        <end position="365"/>
    </location>
</feature>
<dbReference type="GO" id="GO:0005634">
    <property type="term" value="C:nucleus"/>
    <property type="evidence" value="ECO:0007669"/>
    <property type="project" value="UniProtKB-SubCell"/>
</dbReference>
<dbReference type="InterPro" id="IPR002100">
    <property type="entry name" value="TF_MADSbox"/>
</dbReference>
<feature type="compositionally biased region" description="Basic and acidic residues" evidence="6">
    <location>
        <begin position="47"/>
        <end position="59"/>
    </location>
</feature>
<dbReference type="AlphaFoldDB" id="A0A2K3DM35"/>
<protein>
    <recommendedName>
        <fullName evidence="7">MADS-box domain-containing protein</fullName>
    </recommendedName>
</protein>
<dbReference type="Pfam" id="PF00319">
    <property type="entry name" value="SRF-TF"/>
    <property type="match status" value="1"/>
</dbReference>
<dbReference type="KEGG" id="cre:CHLRE_06g253250v5"/>
<evidence type="ECO:0000256" key="2">
    <source>
        <dbReference type="ARBA" id="ARBA00023015"/>
    </source>
</evidence>
<evidence type="ECO:0000313" key="9">
    <source>
        <dbReference type="Proteomes" id="UP000006906"/>
    </source>
</evidence>
<evidence type="ECO:0000256" key="4">
    <source>
        <dbReference type="ARBA" id="ARBA00023163"/>
    </source>
</evidence>
<dbReference type="GO" id="GO:0006357">
    <property type="term" value="P:regulation of transcription by RNA polymerase II"/>
    <property type="evidence" value="ECO:0000318"/>
    <property type="project" value="GO_Central"/>
</dbReference>
<dbReference type="STRING" id="3055.A0A2K3DM35"/>
<proteinExistence type="predicted"/>
<keyword evidence="5" id="KW-0539">Nucleus</keyword>
<feature type="compositionally biased region" description="Pro residues" evidence="6">
    <location>
        <begin position="454"/>
        <end position="466"/>
    </location>
</feature>
<dbReference type="GO" id="GO:0000978">
    <property type="term" value="F:RNA polymerase II cis-regulatory region sequence-specific DNA binding"/>
    <property type="evidence" value="ECO:0000318"/>
    <property type="project" value="GO_Central"/>
</dbReference>
<dbReference type="Gramene" id="PNW81599">
    <property type="protein sequence ID" value="PNW81599"/>
    <property type="gene ID" value="CHLRE_06g253250v5"/>
</dbReference>
<sequence length="696" mass="69174">MARPEDEPERAREAEADAEGADDDSDEDSDENKGKVPVKSKGKSRRKASEKPEGSDQKRQAFSKRKRGLILKSYQLFKLTDAQVFVFIVNDKGSSWAYASPGFARTLGSPHLALMREFAGLSTTHRTATEIMPHPNRSVHNREEDDRMDDRPQVLRNNMVLEASGQAAAAATALSSTLAEYDRVAGVAAGPGAGGGGGRVNIALAAANAAAAAAAAGGPSVAGAAAGAQRVSPEADGAVAAVQPQEVADRGAGAVAVNGTGDSGAGAGNGTDPPGVVSTMQPPQGPPPVRQQQPNADPVIGPAASARAAAAAPGAGPAARPSARFTISPLSAHVLDELAAAREDDGAGAGAPGPGDAGAAGGGGDTIITPSGRRLAAAIGVALGPAEAALAGAAAAAAAGGAAGAGVQEDAGEPMDMAPPPPQPPPPPPPPPPSGRAAGFPPPAKQPRFAEPFAPSPQPMHPPPPANRRGPGHALLPPPRPPLHRMGPGAGGDYGFRAPLPPHPHPHAYRHVAHDPHMDADDLATGPGHGPGALMGSLHHGARHILRGLGGSGGGGFMRPPPPQAPQPQARATSHATVSGSSVQQDPFMFGQLVQGSDGQLYRVLQELNDGEEYDVDVPGSVLGGVTGGGGGGSVAAHALALSSATVAGLSEDEANAAAELSALAGRTVSNSSVMQHGGGYMEGGMMGPGAGRRGG</sequence>
<keyword evidence="3" id="KW-0238">DNA-binding</keyword>
<feature type="region of interest" description="Disordered" evidence="6">
    <location>
        <begin position="344"/>
        <end position="365"/>
    </location>
</feature>
<dbReference type="InterPro" id="IPR036879">
    <property type="entry name" value="TF_MADSbox_sf"/>
</dbReference>
<dbReference type="GO" id="GO:0000981">
    <property type="term" value="F:DNA-binding transcription factor activity, RNA polymerase II-specific"/>
    <property type="evidence" value="ECO:0000318"/>
    <property type="project" value="GO_Central"/>
</dbReference>
<dbReference type="PROSITE" id="PS50066">
    <property type="entry name" value="MADS_BOX_2"/>
    <property type="match status" value="1"/>
</dbReference>
<evidence type="ECO:0000256" key="5">
    <source>
        <dbReference type="ARBA" id="ARBA00023242"/>
    </source>
</evidence>
<feature type="compositionally biased region" description="Acidic residues" evidence="6">
    <location>
        <begin position="16"/>
        <end position="30"/>
    </location>
</feature>
<name>A0A2K3DM35_CHLRE</name>
<feature type="domain" description="MADS-box" evidence="7">
    <location>
        <begin position="50"/>
        <end position="102"/>
    </location>
</feature>
<evidence type="ECO:0000256" key="1">
    <source>
        <dbReference type="ARBA" id="ARBA00004123"/>
    </source>
</evidence>
<evidence type="ECO:0000313" key="8">
    <source>
        <dbReference type="EMBL" id="PNW81599.1"/>
    </source>
</evidence>
<reference evidence="8 9" key="1">
    <citation type="journal article" date="2007" name="Science">
        <title>The Chlamydomonas genome reveals the evolution of key animal and plant functions.</title>
        <authorList>
            <person name="Merchant S.S."/>
            <person name="Prochnik S.E."/>
            <person name="Vallon O."/>
            <person name="Harris E.H."/>
            <person name="Karpowicz S.J."/>
            <person name="Witman G.B."/>
            <person name="Terry A."/>
            <person name="Salamov A."/>
            <person name="Fritz-Laylin L.K."/>
            <person name="Marechal-Drouard L."/>
            <person name="Marshall W.F."/>
            <person name="Qu L.H."/>
            <person name="Nelson D.R."/>
            <person name="Sanderfoot A.A."/>
            <person name="Spalding M.H."/>
            <person name="Kapitonov V.V."/>
            <person name="Ren Q."/>
            <person name="Ferris P."/>
            <person name="Lindquist E."/>
            <person name="Shapiro H."/>
            <person name="Lucas S.M."/>
            <person name="Grimwood J."/>
            <person name="Schmutz J."/>
            <person name="Cardol P."/>
            <person name="Cerutti H."/>
            <person name="Chanfreau G."/>
            <person name="Chen C.L."/>
            <person name="Cognat V."/>
            <person name="Croft M.T."/>
            <person name="Dent R."/>
            <person name="Dutcher S."/>
            <person name="Fernandez E."/>
            <person name="Fukuzawa H."/>
            <person name="Gonzalez-Ballester D."/>
            <person name="Gonzalez-Halphen D."/>
            <person name="Hallmann A."/>
            <person name="Hanikenne M."/>
            <person name="Hippler M."/>
            <person name="Inwood W."/>
            <person name="Jabbari K."/>
            <person name="Kalanon M."/>
            <person name="Kuras R."/>
            <person name="Lefebvre P.A."/>
            <person name="Lemaire S.D."/>
            <person name="Lobanov A.V."/>
            <person name="Lohr M."/>
            <person name="Manuell A."/>
            <person name="Meier I."/>
            <person name="Mets L."/>
            <person name="Mittag M."/>
            <person name="Mittelmeier T."/>
            <person name="Moroney J.V."/>
            <person name="Moseley J."/>
            <person name="Napoli C."/>
            <person name="Nedelcu A.M."/>
            <person name="Niyogi K."/>
            <person name="Novoselov S.V."/>
            <person name="Paulsen I.T."/>
            <person name="Pazour G."/>
            <person name="Purton S."/>
            <person name="Ral J.P."/>
            <person name="Riano-Pachon D.M."/>
            <person name="Riekhof W."/>
            <person name="Rymarquis L."/>
            <person name="Schroda M."/>
            <person name="Stern D."/>
            <person name="Umen J."/>
            <person name="Willows R."/>
            <person name="Wilson N."/>
            <person name="Zimmer S.L."/>
            <person name="Allmer J."/>
            <person name="Balk J."/>
            <person name="Bisova K."/>
            <person name="Chen C.J."/>
            <person name="Elias M."/>
            <person name="Gendler K."/>
            <person name="Hauser C."/>
            <person name="Lamb M.R."/>
            <person name="Ledford H."/>
            <person name="Long J.C."/>
            <person name="Minagawa J."/>
            <person name="Page M.D."/>
            <person name="Pan J."/>
            <person name="Pootakham W."/>
            <person name="Roje S."/>
            <person name="Rose A."/>
            <person name="Stahlberg E."/>
            <person name="Terauchi A.M."/>
            <person name="Yang P."/>
            <person name="Ball S."/>
            <person name="Bowler C."/>
            <person name="Dieckmann C.L."/>
            <person name="Gladyshev V.N."/>
            <person name="Green P."/>
            <person name="Jorgensen R."/>
            <person name="Mayfield S."/>
            <person name="Mueller-Roeber B."/>
            <person name="Rajamani S."/>
            <person name="Sayre R.T."/>
            <person name="Brokstein P."/>
            <person name="Dubchak I."/>
            <person name="Goodstein D."/>
            <person name="Hornick L."/>
            <person name="Huang Y.W."/>
            <person name="Jhaveri J."/>
            <person name="Luo Y."/>
            <person name="Martinez D."/>
            <person name="Ngau W.C."/>
            <person name="Otillar B."/>
            <person name="Poliakov A."/>
            <person name="Porter A."/>
            <person name="Szajkowski L."/>
            <person name="Werner G."/>
            <person name="Zhou K."/>
            <person name="Grigoriev I.V."/>
            <person name="Rokhsar D.S."/>
            <person name="Grossman A.R."/>
        </authorList>
    </citation>
    <scope>NUCLEOTIDE SEQUENCE [LARGE SCALE GENOMIC DNA]</scope>
    <source>
        <strain evidence="9">CC-503</strain>
    </source>
</reference>
<evidence type="ECO:0000259" key="7">
    <source>
        <dbReference type="PROSITE" id="PS50066"/>
    </source>
</evidence>
<feature type="region of interest" description="Disordered" evidence="6">
    <location>
        <begin position="1"/>
        <end position="62"/>
    </location>
</feature>
<keyword evidence="9" id="KW-1185">Reference proteome</keyword>
<feature type="region of interest" description="Disordered" evidence="6">
    <location>
        <begin position="551"/>
        <end position="575"/>
    </location>
</feature>